<dbReference type="GO" id="GO:0004175">
    <property type="term" value="F:endopeptidase activity"/>
    <property type="evidence" value="ECO:0007669"/>
    <property type="project" value="UniProtKB-ARBA"/>
</dbReference>
<keyword evidence="1" id="KW-1133">Transmembrane helix</keyword>
<proteinExistence type="predicted"/>
<keyword evidence="1" id="KW-0812">Transmembrane</keyword>
<feature type="transmembrane region" description="Helical" evidence="1">
    <location>
        <begin position="87"/>
        <end position="108"/>
    </location>
</feature>
<organism evidence="3">
    <name type="scientific">uncultured Rubrobacteraceae bacterium</name>
    <dbReference type="NCBI Taxonomy" id="349277"/>
    <lineage>
        <taxon>Bacteria</taxon>
        <taxon>Bacillati</taxon>
        <taxon>Actinomycetota</taxon>
        <taxon>Rubrobacteria</taxon>
        <taxon>Rubrobacterales</taxon>
        <taxon>Rubrobacteraceae</taxon>
        <taxon>environmental samples</taxon>
    </lineage>
</organism>
<dbReference type="GO" id="GO:0080120">
    <property type="term" value="P:CAAX-box protein maturation"/>
    <property type="evidence" value="ECO:0007669"/>
    <property type="project" value="UniProtKB-ARBA"/>
</dbReference>
<evidence type="ECO:0000313" key="3">
    <source>
        <dbReference type="EMBL" id="CAA9469004.1"/>
    </source>
</evidence>
<feature type="transmembrane region" description="Helical" evidence="1">
    <location>
        <begin position="197"/>
        <end position="216"/>
    </location>
</feature>
<feature type="transmembrane region" description="Helical" evidence="1">
    <location>
        <begin position="6"/>
        <end position="33"/>
    </location>
</feature>
<evidence type="ECO:0000256" key="1">
    <source>
        <dbReference type="SAM" id="Phobius"/>
    </source>
</evidence>
<protein>
    <recommendedName>
        <fullName evidence="2">CAAX prenyl protease 2/Lysostaphin resistance protein A-like domain-containing protein</fullName>
    </recommendedName>
</protein>
<feature type="transmembrane region" description="Helical" evidence="1">
    <location>
        <begin position="222"/>
        <end position="241"/>
    </location>
</feature>
<dbReference type="Pfam" id="PF02517">
    <property type="entry name" value="Rce1-like"/>
    <property type="match status" value="1"/>
</dbReference>
<accession>A0A6J4RAT0</accession>
<feature type="non-terminal residue" evidence="3">
    <location>
        <position position="1"/>
    </location>
</feature>
<dbReference type="AlphaFoldDB" id="A0A6J4RAT0"/>
<reference evidence="3" key="1">
    <citation type="submission" date="2020-02" db="EMBL/GenBank/DDBJ databases">
        <authorList>
            <person name="Meier V. D."/>
        </authorList>
    </citation>
    <scope>NUCLEOTIDE SEQUENCE</scope>
    <source>
        <strain evidence="3">AVDCRST_MAG12</strain>
    </source>
</reference>
<evidence type="ECO:0000259" key="2">
    <source>
        <dbReference type="Pfam" id="PF02517"/>
    </source>
</evidence>
<feature type="domain" description="CAAX prenyl protease 2/Lysostaphin resistance protein A-like" evidence="2">
    <location>
        <begin position="179"/>
        <end position="260"/>
    </location>
</feature>
<dbReference type="EMBL" id="CADCVK010000107">
    <property type="protein sequence ID" value="CAA9469004.1"/>
    <property type="molecule type" value="Genomic_DNA"/>
</dbReference>
<keyword evidence="1" id="KW-0472">Membrane</keyword>
<feature type="transmembrane region" description="Helical" evidence="1">
    <location>
        <begin position="45"/>
        <end position="67"/>
    </location>
</feature>
<feature type="transmembrane region" description="Helical" evidence="1">
    <location>
        <begin position="248"/>
        <end position="269"/>
    </location>
</feature>
<gene>
    <name evidence="3" type="ORF">AVDCRST_MAG12-600</name>
</gene>
<feature type="transmembrane region" description="Helical" evidence="1">
    <location>
        <begin position="173"/>
        <end position="192"/>
    </location>
</feature>
<sequence>YPPGLLAITAGAVLAAGLVGVALCVPTLLKIVGRRPPTFVTDPPVLLALWLFAMVLLTNNLIGILGFDQLEEIGAFSLGTGGRLPVGLLLASQLPFVVVAVLGVGAGIRRGLRPTLARLGYGPLGLAQLGVVAAFVAGAFAVSLGADALFREVQPGLYREVGEISGTLFDPRGMGVGAAVLFALLIGVGAGLGEETLFRGAVQPVLGILPASVLFASMHVQYGPSLLLGYIFVLSIGLGYLRRRFNTTASFLAHAGYNFVSVMAAYLFAA</sequence>
<dbReference type="InterPro" id="IPR003675">
    <property type="entry name" value="Rce1/LyrA-like_dom"/>
</dbReference>
<feature type="transmembrane region" description="Helical" evidence="1">
    <location>
        <begin position="120"/>
        <end position="142"/>
    </location>
</feature>
<name>A0A6J4RAT0_9ACTN</name>